<dbReference type="Proteomes" id="UP000525923">
    <property type="component" value="Unassembled WGS sequence"/>
</dbReference>
<evidence type="ECO:0000313" key="2">
    <source>
        <dbReference type="Proteomes" id="UP000525923"/>
    </source>
</evidence>
<accession>A0A7W8FT86</accession>
<dbReference type="EMBL" id="JACHHE010000005">
    <property type="protein sequence ID" value="MBB5180803.1"/>
    <property type="molecule type" value="Genomic_DNA"/>
</dbReference>
<evidence type="ECO:0000313" key="1">
    <source>
        <dbReference type="EMBL" id="MBB5180803.1"/>
    </source>
</evidence>
<keyword evidence="2" id="KW-1185">Reference proteome</keyword>
<comment type="caution">
    <text evidence="1">The sequence shown here is derived from an EMBL/GenBank/DDBJ whole genome shotgun (WGS) entry which is preliminary data.</text>
</comment>
<reference evidence="1 2" key="1">
    <citation type="submission" date="2020-08" db="EMBL/GenBank/DDBJ databases">
        <title>Genomic Encyclopedia of Type Strains, Phase IV (KMG-IV): sequencing the most valuable type-strain genomes for metagenomic binning, comparative biology and taxonomic classification.</title>
        <authorList>
            <person name="Goeker M."/>
        </authorList>
    </citation>
    <scope>NUCLEOTIDE SEQUENCE [LARGE SCALE GENOMIC DNA]</scope>
    <source>
        <strain evidence="1 2">DSM 15895</strain>
    </source>
</reference>
<organism evidence="1 2">
    <name type="scientific">Planococcus koreensis</name>
    <dbReference type="NCBI Taxonomy" id="112331"/>
    <lineage>
        <taxon>Bacteria</taxon>
        <taxon>Bacillati</taxon>
        <taxon>Bacillota</taxon>
        <taxon>Bacilli</taxon>
        <taxon>Bacillales</taxon>
        <taxon>Caryophanaceae</taxon>
        <taxon>Planococcus</taxon>
    </lineage>
</organism>
<dbReference type="RefSeq" id="WP_135500731.1">
    <property type="nucleotide sequence ID" value="NZ_JACHHE010000005.1"/>
</dbReference>
<sequence>MAELLLAVLYQAAVAIGRLLGFFVSELAASKISNAIEDFFTNDTKLEKNVKLLAEEKWFIELADDFRYSHIIWHNNRVGRYLKEDSNIPLLKKHEEEQRKFIEMVKQEHKKFAGMPSKDSR</sequence>
<dbReference type="AlphaFoldDB" id="A0A7W8FT86"/>
<proteinExistence type="predicted"/>
<name>A0A7W8FT86_9BACL</name>
<dbReference type="OrthoDB" id="2455380at2"/>
<protein>
    <submittedName>
        <fullName evidence="1">Uncharacterized protein</fullName>
    </submittedName>
</protein>
<gene>
    <name evidence="1" type="ORF">HNQ44_002232</name>
</gene>